<feature type="transmembrane region" description="Helical" evidence="1">
    <location>
        <begin position="6"/>
        <end position="27"/>
    </location>
</feature>
<gene>
    <name evidence="2" type="ORF">CJ255_09675</name>
</gene>
<dbReference type="OrthoDB" id="159585at2"/>
<accession>A0A2A6RK14</accession>
<dbReference type="RefSeq" id="WP_097643903.1">
    <property type="nucleotide sequence ID" value="NZ_NQWI01000035.1"/>
</dbReference>
<evidence type="ECO:0000313" key="3">
    <source>
        <dbReference type="Proteomes" id="UP000220527"/>
    </source>
</evidence>
<dbReference type="Proteomes" id="UP000220527">
    <property type="component" value="Unassembled WGS sequence"/>
</dbReference>
<sequence>MTTEQRILIILFGFFFVVLGSGIGLFITRGSLQQADRAERLDPLSAPAIAQAAHGQEVLVQGVISSATPKLRHEFVAYREERLERDSDGDLVWRRVGTTTQPLTLEVEGVIQISNRDYQLQGSHVNYQSISWDRYGDRRYSGIVHGHTVTVIGSIVQDGAGNTINAQIVFAGTHEQYIGEQKLGLSVSFFIGLIFVTFGMLVMIYGIAVRSSAGVPHVRQ</sequence>
<protein>
    <submittedName>
        <fullName evidence="2">Uncharacterized protein</fullName>
    </submittedName>
</protein>
<evidence type="ECO:0000313" key="2">
    <source>
        <dbReference type="EMBL" id="PDW03245.1"/>
    </source>
</evidence>
<organism evidence="2 3">
    <name type="scientific">Candidatus Viridilinea mediisalina</name>
    <dbReference type="NCBI Taxonomy" id="2024553"/>
    <lineage>
        <taxon>Bacteria</taxon>
        <taxon>Bacillati</taxon>
        <taxon>Chloroflexota</taxon>
        <taxon>Chloroflexia</taxon>
        <taxon>Chloroflexales</taxon>
        <taxon>Chloroflexineae</taxon>
        <taxon>Oscillochloridaceae</taxon>
        <taxon>Candidatus Viridilinea</taxon>
    </lineage>
</organism>
<reference evidence="3" key="1">
    <citation type="submission" date="2017-08" db="EMBL/GenBank/DDBJ databases">
        <authorList>
            <person name="Grouzdev D.S."/>
            <person name="Gaisin V.A."/>
            <person name="Rysina M.S."/>
            <person name="Gorlenko V.M."/>
        </authorList>
    </citation>
    <scope>NUCLEOTIDE SEQUENCE [LARGE SCALE GENOMIC DNA]</scope>
    <source>
        <strain evidence="3">Kir15-3F</strain>
    </source>
</reference>
<name>A0A2A6RK14_9CHLR</name>
<feature type="transmembrane region" description="Helical" evidence="1">
    <location>
        <begin position="183"/>
        <end position="208"/>
    </location>
</feature>
<proteinExistence type="predicted"/>
<comment type="caution">
    <text evidence="2">The sequence shown here is derived from an EMBL/GenBank/DDBJ whole genome shotgun (WGS) entry which is preliminary data.</text>
</comment>
<evidence type="ECO:0000256" key="1">
    <source>
        <dbReference type="SAM" id="Phobius"/>
    </source>
</evidence>
<keyword evidence="1" id="KW-0812">Transmembrane</keyword>
<dbReference type="AlphaFoldDB" id="A0A2A6RK14"/>
<keyword evidence="1" id="KW-1133">Transmembrane helix</keyword>
<keyword evidence="3" id="KW-1185">Reference proteome</keyword>
<dbReference type="EMBL" id="NQWI01000035">
    <property type="protein sequence ID" value="PDW03245.1"/>
    <property type="molecule type" value="Genomic_DNA"/>
</dbReference>
<keyword evidence="1" id="KW-0472">Membrane</keyword>